<reference evidence="2" key="1">
    <citation type="journal article" date="2013" name="Nature">
        <title>Draft genome of the wheat A-genome progenitor Triticum urartu.</title>
        <authorList>
            <person name="Ling H.Q."/>
            <person name="Zhao S."/>
            <person name="Liu D."/>
            <person name="Wang J."/>
            <person name="Sun H."/>
            <person name="Zhang C."/>
            <person name="Fan H."/>
            <person name="Li D."/>
            <person name="Dong L."/>
            <person name="Tao Y."/>
            <person name="Gao C."/>
            <person name="Wu H."/>
            <person name="Li Y."/>
            <person name="Cui Y."/>
            <person name="Guo X."/>
            <person name="Zheng S."/>
            <person name="Wang B."/>
            <person name="Yu K."/>
            <person name="Liang Q."/>
            <person name="Yang W."/>
            <person name="Lou X."/>
            <person name="Chen J."/>
            <person name="Feng M."/>
            <person name="Jian J."/>
            <person name="Zhang X."/>
            <person name="Luo G."/>
            <person name="Jiang Y."/>
            <person name="Liu J."/>
            <person name="Wang Z."/>
            <person name="Sha Y."/>
            <person name="Zhang B."/>
            <person name="Wu H."/>
            <person name="Tang D."/>
            <person name="Shen Q."/>
            <person name="Xue P."/>
            <person name="Zou S."/>
            <person name="Wang X."/>
            <person name="Liu X."/>
            <person name="Wang F."/>
            <person name="Yang Y."/>
            <person name="An X."/>
            <person name="Dong Z."/>
            <person name="Zhang K."/>
            <person name="Zhang X."/>
            <person name="Luo M.C."/>
            <person name="Dvorak J."/>
            <person name="Tong Y."/>
            <person name="Wang J."/>
            <person name="Yang H."/>
            <person name="Li Z."/>
            <person name="Wang D."/>
            <person name="Zhang A."/>
            <person name="Wang J."/>
        </authorList>
    </citation>
    <scope>NUCLEOTIDE SEQUENCE</scope>
    <source>
        <strain evidence="2">cv. G1812</strain>
    </source>
</reference>
<evidence type="ECO:0000313" key="1">
    <source>
        <dbReference type="EnsemblPlants" id="TuG1812G0500000281.01.T01.cds243343"/>
    </source>
</evidence>
<proteinExistence type="predicted"/>
<accession>A0A8R7Q9W1</accession>
<evidence type="ECO:0000313" key="2">
    <source>
        <dbReference type="Proteomes" id="UP000015106"/>
    </source>
</evidence>
<dbReference type="Gramene" id="TuG1812G0500000281.01.T01">
    <property type="protein sequence ID" value="TuG1812G0500000281.01.T01.cds243343"/>
    <property type="gene ID" value="TuG1812G0500000281.01"/>
</dbReference>
<keyword evidence="2" id="KW-1185">Reference proteome</keyword>
<sequence>MINLQSPTHDTTTNMSMKLKYLIDDNLTPRCITRPPESSVI</sequence>
<dbReference type="EnsemblPlants" id="TuG1812G0500000281.01.T01">
    <property type="protein sequence ID" value="TuG1812G0500000281.01.T01.cds243343"/>
    <property type="gene ID" value="TuG1812G0500000281.01"/>
</dbReference>
<dbReference type="AlphaFoldDB" id="A0A8R7Q9W1"/>
<reference evidence="1" key="2">
    <citation type="submission" date="2018-03" db="EMBL/GenBank/DDBJ databases">
        <title>The Triticum urartu genome reveals the dynamic nature of wheat genome evolution.</title>
        <authorList>
            <person name="Ling H."/>
            <person name="Ma B."/>
            <person name="Shi X."/>
            <person name="Liu H."/>
            <person name="Dong L."/>
            <person name="Sun H."/>
            <person name="Cao Y."/>
            <person name="Gao Q."/>
            <person name="Zheng S."/>
            <person name="Li Y."/>
            <person name="Yu Y."/>
            <person name="Du H."/>
            <person name="Qi M."/>
            <person name="Li Y."/>
            <person name="Yu H."/>
            <person name="Cui Y."/>
            <person name="Wang N."/>
            <person name="Chen C."/>
            <person name="Wu H."/>
            <person name="Zhao Y."/>
            <person name="Zhang J."/>
            <person name="Li Y."/>
            <person name="Zhou W."/>
            <person name="Zhang B."/>
            <person name="Hu W."/>
            <person name="Eijk M."/>
            <person name="Tang J."/>
            <person name="Witsenboer H."/>
            <person name="Zhao S."/>
            <person name="Li Z."/>
            <person name="Zhang A."/>
            <person name="Wang D."/>
            <person name="Liang C."/>
        </authorList>
    </citation>
    <scope>NUCLEOTIDE SEQUENCE [LARGE SCALE GENOMIC DNA]</scope>
    <source>
        <strain evidence="1">cv. G1812</strain>
    </source>
</reference>
<organism evidence="1 2">
    <name type="scientific">Triticum urartu</name>
    <name type="common">Red wild einkorn</name>
    <name type="synonym">Crithodium urartu</name>
    <dbReference type="NCBI Taxonomy" id="4572"/>
    <lineage>
        <taxon>Eukaryota</taxon>
        <taxon>Viridiplantae</taxon>
        <taxon>Streptophyta</taxon>
        <taxon>Embryophyta</taxon>
        <taxon>Tracheophyta</taxon>
        <taxon>Spermatophyta</taxon>
        <taxon>Magnoliopsida</taxon>
        <taxon>Liliopsida</taxon>
        <taxon>Poales</taxon>
        <taxon>Poaceae</taxon>
        <taxon>BOP clade</taxon>
        <taxon>Pooideae</taxon>
        <taxon>Triticodae</taxon>
        <taxon>Triticeae</taxon>
        <taxon>Triticinae</taxon>
        <taxon>Triticum</taxon>
    </lineage>
</organism>
<protein>
    <submittedName>
        <fullName evidence="1">Uncharacterized protein</fullName>
    </submittedName>
</protein>
<reference evidence="1" key="3">
    <citation type="submission" date="2022-06" db="UniProtKB">
        <authorList>
            <consortium name="EnsemblPlants"/>
        </authorList>
    </citation>
    <scope>IDENTIFICATION</scope>
</reference>
<dbReference type="Proteomes" id="UP000015106">
    <property type="component" value="Chromosome 5"/>
</dbReference>
<name>A0A8R7Q9W1_TRIUA</name>